<reference evidence="2" key="1">
    <citation type="submission" date="2020-03" db="EMBL/GenBank/DDBJ databases">
        <title>Draft Genome Sequence of Cylindrodendrum hubeiense.</title>
        <authorList>
            <person name="Buettner E."/>
            <person name="Kellner H."/>
        </authorList>
    </citation>
    <scope>NUCLEOTIDE SEQUENCE</scope>
    <source>
        <strain evidence="2">IHI 201604</strain>
    </source>
</reference>
<protein>
    <submittedName>
        <fullName evidence="2">Uncharacterized protein</fullName>
    </submittedName>
</protein>
<name>A0A9P5GV35_9HYPO</name>
<gene>
    <name evidence="2" type="ORF">G7Z17_g11904</name>
</gene>
<dbReference type="Proteomes" id="UP000722485">
    <property type="component" value="Unassembled WGS sequence"/>
</dbReference>
<evidence type="ECO:0000313" key="3">
    <source>
        <dbReference type="Proteomes" id="UP000722485"/>
    </source>
</evidence>
<sequence>MVSLRSLLLAVLALQPLALANPLVERKITCANPKVKSLIKTAKSVAGKQINTFCSSYLHYKSKTKTIVETFTYTSVVDEFTTEGTVTYITFATTTVSGTVTVTRTIGLYEGLGKRDVAAGPTAAVDATATSAQITQAAEYDDAEDSTGDIQERALPKKLKPDSRGCVLGFSASIVSEACSCLVKKPTLATTTSYFRIDETATATYTEPSATAWTTSVYTAHDDLVLSKVSTVTIAKPTNCGTEAQPSFFVQIRDVDRSSTDQWDNNYLSLINSANYRGWEGDAVLMAEAPKGRAVLVTIEPGTGYLREVRKGRYLNVDYFNSFQLPFWNSKAWIDARAFQYVVCKIVPAGNEKELQCNVPQSAWDIHIWQTCPLYYEWFGTSVVFGDEFSKTTPDCFEKKLYLVNACA</sequence>
<evidence type="ECO:0000256" key="1">
    <source>
        <dbReference type="SAM" id="SignalP"/>
    </source>
</evidence>
<organism evidence="2 3">
    <name type="scientific">Cylindrodendrum hubeiense</name>
    <dbReference type="NCBI Taxonomy" id="595255"/>
    <lineage>
        <taxon>Eukaryota</taxon>
        <taxon>Fungi</taxon>
        <taxon>Dikarya</taxon>
        <taxon>Ascomycota</taxon>
        <taxon>Pezizomycotina</taxon>
        <taxon>Sordariomycetes</taxon>
        <taxon>Hypocreomycetidae</taxon>
        <taxon>Hypocreales</taxon>
        <taxon>Nectriaceae</taxon>
        <taxon>Cylindrodendrum</taxon>
    </lineage>
</organism>
<dbReference type="EMBL" id="JAANBB010000486">
    <property type="protein sequence ID" value="KAF7541735.1"/>
    <property type="molecule type" value="Genomic_DNA"/>
</dbReference>
<keyword evidence="1" id="KW-0732">Signal</keyword>
<feature type="chain" id="PRO_5040409323" evidence="1">
    <location>
        <begin position="21"/>
        <end position="408"/>
    </location>
</feature>
<dbReference type="OrthoDB" id="5104461at2759"/>
<accession>A0A9P5GV35</accession>
<keyword evidence="3" id="KW-1185">Reference proteome</keyword>
<evidence type="ECO:0000313" key="2">
    <source>
        <dbReference type="EMBL" id="KAF7541735.1"/>
    </source>
</evidence>
<comment type="caution">
    <text evidence="2">The sequence shown here is derived from an EMBL/GenBank/DDBJ whole genome shotgun (WGS) entry which is preliminary data.</text>
</comment>
<dbReference type="AlphaFoldDB" id="A0A9P5GV35"/>
<proteinExistence type="predicted"/>
<feature type="signal peptide" evidence="1">
    <location>
        <begin position="1"/>
        <end position="20"/>
    </location>
</feature>